<evidence type="ECO:0000259" key="10">
    <source>
        <dbReference type="PROSITE" id="PS50112"/>
    </source>
</evidence>
<dbReference type="InterPro" id="IPR005467">
    <property type="entry name" value="His_kinase_dom"/>
</dbReference>
<dbReference type="SUPFAM" id="SSF55874">
    <property type="entry name" value="ATPase domain of HSP90 chaperone/DNA topoisomerase II/histidine kinase"/>
    <property type="match status" value="1"/>
</dbReference>
<dbReference type="GO" id="GO:0016020">
    <property type="term" value="C:membrane"/>
    <property type="evidence" value="ECO:0007669"/>
    <property type="project" value="UniProtKB-SubCell"/>
</dbReference>
<accession>A0A9W6FZL5</accession>
<reference evidence="11" key="1">
    <citation type="submission" date="2022-12" db="EMBL/GenBank/DDBJ databases">
        <title>Reference genome sequencing for broad-spectrum identification of bacterial and archaeal isolates by mass spectrometry.</title>
        <authorList>
            <person name="Sekiguchi Y."/>
            <person name="Tourlousse D.M."/>
        </authorList>
    </citation>
    <scope>NUCLEOTIDE SEQUENCE</scope>
    <source>
        <strain evidence="11">H2</strain>
    </source>
</reference>
<dbReference type="GO" id="GO:0006355">
    <property type="term" value="P:regulation of DNA-templated transcription"/>
    <property type="evidence" value="ECO:0007669"/>
    <property type="project" value="InterPro"/>
</dbReference>
<dbReference type="SMART" id="SM00091">
    <property type="entry name" value="PAS"/>
    <property type="match status" value="1"/>
</dbReference>
<organism evidence="11 12">
    <name type="scientific">Geobacter hydrogenophilus</name>
    <dbReference type="NCBI Taxonomy" id="40983"/>
    <lineage>
        <taxon>Bacteria</taxon>
        <taxon>Pseudomonadati</taxon>
        <taxon>Thermodesulfobacteriota</taxon>
        <taxon>Desulfuromonadia</taxon>
        <taxon>Geobacterales</taxon>
        <taxon>Geobacteraceae</taxon>
        <taxon>Geobacter</taxon>
    </lineage>
</organism>
<dbReference type="SUPFAM" id="SSF47384">
    <property type="entry name" value="Homodimeric domain of signal transducing histidine kinase"/>
    <property type="match status" value="1"/>
</dbReference>
<name>A0A9W6FZL5_9BACT</name>
<feature type="domain" description="PAS" evidence="10">
    <location>
        <begin position="109"/>
        <end position="180"/>
    </location>
</feature>
<evidence type="ECO:0000259" key="9">
    <source>
        <dbReference type="PROSITE" id="PS50109"/>
    </source>
</evidence>
<feature type="transmembrane region" description="Helical" evidence="8">
    <location>
        <begin position="12"/>
        <end position="35"/>
    </location>
</feature>
<dbReference type="EC" id="2.7.13.3" evidence="2"/>
<dbReference type="InterPro" id="IPR050351">
    <property type="entry name" value="BphY/WalK/GraS-like"/>
</dbReference>
<feature type="domain" description="Histidine kinase" evidence="9">
    <location>
        <begin position="261"/>
        <end position="475"/>
    </location>
</feature>
<dbReference type="SMART" id="SM00388">
    <property type="entry name" value="HisKA"/>
    <property type="match status" value="1"/>
</dbReference>
<dbReference type="InterPro" id="IPR036890">
    <property type="entry name" value="HATPase_C_sf"/>
</dbReference>
<evidence type="ECO:0000256" key="5">
    <source>
        <dbReference type="ARBA" id="ARBA00022777"/>
    </source>
</evidence>
<dbReference type="GO" id="GO:0030295">
    <property type="term" value="F:protein kinase activator activity"/>
    <property type="evidence" value="ECO:0007669"/>
    <property type="project" value="TreeGrafter"/>
</dbReference>
<dbReference type="InterPro" id="IPR013767">
    <property type="entry name" value="PAS_fold"/>
</dbReference>
<dbReference type="InterPro" id="IPR035965">
    <property type="entry name" value="PAS-like_dom_sf"/>
</dbReference>
<dbReference type="GO" id="GO:0000156">
    <property type="term" value="F:phosphorelay response regulator activity"/>
    <property type="evidence" value="ECO:0007669"/>
    <property type="project" value="TreeGrafter"/>
</dbReference>
<keyword evidence="6 8" id="KW-0472">Membrane</keyword>
<dbReference type="InterPro" id="IPR004358">
    <property type="entry name" value="Sig_transdc_His_kin-like_C"/>
</dbReference>
<evidence type="ECO:0000256" key="1">
    <source>
        <dbReference type="ARBA" id="ARBA00000085"/>
    </source>
</evidence>
<dbReference type="RefSeq" id="WP_214186212.1">
    <property type="nucleotide sequence ID" value="NZ_BSDS01000001.1"/>
</dbReference>
<feature type="coiled-coil region" evidence="7">
    <location>
        <begin position="75"/>
        <end position="112"/>
    </location>
</feature>
<dbReference type="FunFam" id="3.30.565.10:FF:000006">
    <property type="entry name" value="Sensor histidine kinase WalK"/>
    <property type="match status" value="1"/>
</dbReference>
<dbReference type="PRINTS" id="PR00344">
    <property type="entry name" value="BCTRLSENSOR"/>
</dbReference>
<feature type="transmembrane region" description="Helical" evidence="8">
    <location>
        <begin position="47"/>
        <end position="64"/>
    </location>
</feature>
<dbReference type="Pfam" id="PF00512">
    <property type="entry name" value="HisKA"/>
    <property type="match status" value="1"/>
</dbReference>
<dbReference type="Gene3D" id="3.30.450.20">
    <property type="entry name" value="PAS domain"/>
    <property type="match status" value="1"/>
</dbReference>
<keyword evidence="12" id="KW-1185">Reference proteome</keyword>
<dbReference type="NCBIfam" id="TIGR00229">
    <property type="entry name" value="sensory_box"/>
    <property type="match status" value="1"/>
</dbReference>
<dbReference type="InterPro" id="IPR003594">
    <property type="entry name" value="HATPase_dom"/>
</dbReference>
<sequence>MKLPYRTMPLRIAAYYALCAGLWILLSDRFLGFAVRDPDLITSLATAKGWLFVAVTALLLHVVVRRFVDEVMRREELLRERNEELCMAEEELRQQLDESERAQQELRESEENYRLLFSSNPHPMWVFDLETLAFLEVNGSAIQHYGYSREEFLAMTIKDIRPPEDVPQLMDIVKRVDSGPHRVGVWRHRKKDGTIISVEITSHTIDFAGRRAKVVLCNDVTERIRAEEEILRLNAELEQRVQQRTAELEQANREMESFSYSVSHDLRAPLRHIDGFSRALLEDCGDRLNQEGKGYLTRICAAANRMGQLIDDLLQLASVSRSELQRRPVDFSNLARTIALELKQTDPERDVDFTIASGVQAEGDPLLLRVVLENLLGNAWKYTGKNPHAAIECGAVEGEEGRVYFIRDNGVGFDMAYVGKLFSPFQRLHAMDEFEGTGIGLATVRRVVERHGGRAWAEGTIGAGATFFFTLGESHRLANGDEG</sequence>
<evidence type="ECO:0000313" key="11">
    <source>
        <dbReference type="EMBL" id="GLI38030.1"/>
    </source>
</evidence>
<evidence type="ECO:0000256" key="6">
    <source>
        <dbReference type="ARBA" id="ARBA00023136"/>
    </source>
</evidence>
<dbReference type="EMBL" id="BSDS01000001">
    <property type="protein sequence ID" value="GLI38030.1"/>
    <property type="molecule type" value="Genomic_DNA"/>
</dbReference>
<proteinExistence type="predicted"/>
<evidence type="ECO:0000256" key="8">
    <source>
        <dbReference type="SAM" id="Phobius"/>
    </source>
</evidence>
<dbReference type="AlphaFoldDB" id="A0A9W6FZL5"/>
<evidence type="ECO:0000256" key="4">
    <source>
        <dbReference type="ARBA" id="ARBA00022679"/>
    </source>
</evidence>
<keyword evidence="8" id="KW-1133">Transmembrane helix</keyword>
<dbReference type="Proteomes" id="UP001144352">
    <property type="component" value="Unassembled WGS sequence"/>
</dbReference>
<dbReference type="PANTHER" id="PTHR42878">
    <property type="entry name" value="TWO-COMPONENT HISTIDINE KINASE"/>
    <property type="match status" value="1"/>
</dbReference>
<dbReference type="Gene3D" id="1.10.287.130">
    <property type="match status" value="1"/>
</dbReference>
<feature type="coiled-coil region" evidence="7">
    <location>
        <begin position="223"/>
        <end position="254"/>
    </location>
</feature>
<evidence type="ECO:0000256" key="7">
    <source>
        <dbReference type="SAM" id="Coils"/>
    </source>
</evidence>
<keyword evidence="5 11" id="KW-0418">Kinase</keyword>
<dbReference type="GO" id="GO:0007234">
    <property type="term" value="P:osmosensory signaling via phosphorelay pathway"/>
    <property type="evidence" value="ECO:0007669"/>
    <property type="project" value="TreeGrafter"/>
</dbReference>
<dbReference type="PROSITE" id="PS50109">
    <property type="entry name" value="HIS_KIN"/>
    <property type="match status" value="1"/>
</dbReference>
<keyword evidence="7" id="KW-0175">Coiled coil</keyword>
<evidence type="ECO:0000256" key="2">
    <source>
        <dbReference type="ARBA" id="ARBA00012438"/>
    </source>
</evidence>
<evidence type="ECO:0000256" key="3">
    <source>
        <dbReference type="ARBA" id="ARBA00022553"/>
    </source>
</evidence>
<dbReference type="SUPFAM" id="SSF55785">
    <property type="entry name" value="PYP-like sensor domain (PAS domain)"/>
    <property type="match status" value="1"/>
</dbReference>
<protein>
    <recommendedName>
        <fullName evidence="2">histidine kinase</fullName>
        <ecNumber evidence="2">2.7.13.3</ecNumber>
    </recommendedName>
</protein>
<keyword evidence="8" id="KW-0812">Transmembrane</keyword>
<dbReference type="InterPro" id="IPR036097">
    <property type="entry name" value="HisK_dim/P_sf"/>
</dbReference>
<dbReference type="GO" id="GO:0000155">
    <property type="term" value="F:phosphorelay sensor kinase activity"/>
    <property type="evidence" value="ECO:0007669"/>
    <property type="project" value="InterPro"/>
</dbReference>
<keyword evidence="3" id="KW-0597">Phosphoprotein</keyword>
<comment type="caution">
    <text evidence="11">The sequence shown here is derived from an EMBL/GenBank/DDBJ whole genome shotgun (WGS) entry which is preliminary data.</text>
</comment>
<dbReference type="Pfam" id="PF00989">
    <property type="entry name" value="PAS"/>
    <property type="match status" value="1"/>
</dbReference>
<dbReference type="Gene3D" id="3.30.565.10">
    <property type="entry name" value="Histidine kinase-like ATPase, C-terminal domain"/>
    <property type="match status" value="1"/>
</dbReference>
<dbReference type="InterPro" id="IPR003661">
    <property type="entry name" value="HisK_dim/P_dom"/>
</dbReference>
<evidence type="ECO:0000313" key="12">
    <source>
        <dbReference type="Proteomes" id="UP001144352"/>
    </source>
</evidence>
<gene>
    <name evidence="11" type="primary">fgrK</name>
    <name evidence="11" type="ORF">GHYDROH2_15310</name>
</gene>
<dbReference type="SMART" id="SM00387">
    <property type="entry name" value="HATPase_c"/>
    <property type="match status" value="1"/>
</dbReference>
<dbReference type="CDD" id="cd00130">
    <property type="entry name" value="PAS"/>
    <property type="match status" value="1"/>
</dbReference>
<comment type="catalytic activity">
    <reaction evidence="1">
        <text>ATP + protein L-histidine = ADP + protein N-phospho-L-histidine.</text>
        <dbReference type="EC" id="2.7.13.3"/>
    </reaction>
</comment>
<dbReference type="FunFam" id="1.10.287.130:FF:000070">
    <property type="entry name" value="Histidine kinase sensor protein"/>
    <property type="match status" value="1"/>
</dbReference>
<dbReference type="InterPro" id="IPR000014">
    <property type="entry name" value="PAS"/>
</dbReference>
<dbReference type="Pfam" id="PF02518">
    <property type="entry name" value="HATPase_c"/>
    <property type="match status" value="1"/>
</dbReference>
<dbReference type="PROSITE" id="PS50112">
    <property type="entry name" value="PAS"/>
    <property type="match status" value="1"/>
</dbReference>
<dbReference type="PANTHER" id="PTHR42878:SF15">
    <property type="entry name" value="BACTERIOPHYTOCHROME"/>
    <property type="match status" value="1"/>
</dbReference>
<keyword evidence="4" id="KW-0808">Transferase</keyword>
<dbReference type="CDD" id="cd00082">
    <property type="entry name" value="HisKA"/>
    <property type="match status" value="1"/>
</dbReference>